<evidence type="ECO:0000313" key="3">
    <source>
        <dbReference type="Proteomes" id="UP000033035"/>
    </source>
</evidence>
<feature type="region of interest" description="Disordered" evidence="1">
    <location>
        <begin position="297"/>
        <end position="328"/>
    </location>
</feature>
<dbReference type="Proteomes" id="UP000033035">
    <property type="component" value="Unassembled WGS sequence"/>
</dbReference>
<dbReference type="EMBL" id="AQHW01000009">
    <property type="protein sequence ID" value="KKB58726.1"/>
    <property type="molecule type" value="Genomic_DNA"/>
</dbReference>
<feature type="compositionally biased region" description="Gly residues" evidence="1">
    <location>
        <begin position="308"/>
        <end position="323"/>
    </location>
</feature>
<keyword evidence="3" id="KW-1185">Reference proteome</keyword>
<dbReference type="PATRIC" id="fig|1203610.3.peg.1644"/>
<dbReference type="AlphaFoldDB" id="A0A0F5JLP5"/>
<gene>
    <name evidence="2" type="ORF">HMPREF1536_01605</name>
</gene>
<sequence>MKYVRIYCSLLLFLSFLFSCEMKKDLFGEKDGQTGDGVSIENVGLLDLEVSAEKEIPVPGTKGDADETLNSDEFGVSILDSLGQVVKAYASYAELKEAGELLLPPGLYHVVASLGDDVNAGFNRPYYAGDTTCVVSAKEVAKVVTNCRLQNKKIQFGFSDKFQQEFLGDYTIVADNGLGVLTIPAEEKRIAYLKNSGTLRFTVYATTKENKACTYSVDLSKEETVLEHNNVYIELGTEPMKPETPDTPGGGGDGEGEEPELPEDPEEPGDSSQTVARPLLKVDISLVEKDYVIEVPSVFEESGKPDTPGGGTDTPGGGDGPGGDTQQKIGITGTIDGKSFNVNQAQTITSATKSVVINLYLPTGLSQLGVDVAIGADINLSLDLLNKSSVDEVNAILANLGKKLVVPSKGDKGNLKFDISGFLGLMDTNNSFKISLGDKNGETTSATIKLNKK</sequence>
<dbReference type="Pfam" id="PF14900">
    <property type="entry name" value="DUF4493"/>
    <property type="match status" value="1"/>
</dbReference>
<dbReference type="PROSITE" id="PS51257">
    <property type="entry name" value="PROKAR_LIPOPROTEIN"/>
    <property type="match status" value="1"/>
</dbReference>
<protein>
    <recommendedName>
        <fullName evidence="4">DUF4493 domain-containing protein</fullName>
    </recommendedName>
</protein>
<feature type="compositionally biased region" description="Acidic residues" evidence="1">
    <location>
        <begin position="254"/>
        <end position="269"/>
    </location>
</feature>
<comment type="caution">
    <text evidence="2">The sequence shown here is derived from an EMBL/GenBank/DDBJ whole genome shotgun (WGS) entry which is preliminary data.</text>
</comment>
<dbReference type="RefSeq" id="WP_028726498.1">
    <property type="nucleotide sequence ID" value="NZ_AUAE01000009.1"/>
</dbReference>
<evidence type="ECO:0000256" key="1">
    <source>
        <dbReference type="SAM" id="MobiDB-lite"/>
    </source>
</evidence>
<name>A0A0F5JLP5_9BACT</name>
<organism evidence="2 3">
    <name type="scientific">Parabacteroides gordonii MS-1 = DSM 23371</name>
    <dbReference type="NCBI Taxonomy" id="1203610"/>
    <lineage>
        <taxon>Bacteria</taxon>
        <taxon>Pseudomonadati</taxon>
        <taxon>Bacteroidota</taxon>
        <taxon>Bacteroidia</taxon>
        <taxon>Bacteroidales</taxon>
        <taxon>Tannerellaceae</taxon>
        <taxon>Parabacteroides</taxon>
    </lineage>
</organism>
<feature type="region of interest" description="Disordered" evidence="1">
    <location>
        <begin position="233"/>
        <end position="275"/>
    </location>
</feature>
<proteinExistence type="predicted"/>
<dbReference type="InterPro" id="IPR027840">
    <property type="entry name" value="DUF4493"/>
</dbReference>
<evidence type="ECO:0008006" key="4">
    <source>
        <dbReference type="Google" id="ProtNLM"/>
    </source>
</evidence>
<dbReference type="STRING" id="1203610.HMPREF1536_01605"/>
<accession>A0A0F5JLP5</accession>
<evidence type="ECO:0000313" key="2">
    <source>
        <dbReference type="EMBL" id="KKB58726.1"/>
    </source>
</evidence>
<reference evidence="2 3" key="1">
    <citation type="submission" date="2013-04" db="EMBL/GenBank/DDBJ databases">
        <title>The Genome Sequence of Parabacteroides gordonii DSM 23371.</title>
        <authorList>
            <consortium name="The Broad Institute Genomics Platform"/>
            <person name="Earl A."/>
            <person name="Ward D."/>
            <person name="Feldgarden M."/>
            <person name="Gevers D."/>
            <person name="Martens E."/>
            <person name="Sakamoto M."/>
            <person name="Benno Y."/>
            <person name="Suzuki N."/>
            <person name="Matsunaga N."/>
            <person name="Koshihara K."/>
            <person name="Seki M."/>
            <person name="Komiya H."/>
            <person name="Walker B."/>
            <person name="Young S."/>
            <person name="Zeng Q."/>
            <person name="Gargeya S."/>
            <person name="Fitzgerald M."/>
            <person name="Haas B."/>
            <person name="Abouelleil A."/>
            <person name="Allen A.W."/>
            <person name="Alvarado L."/>
            <person name="Arachchi H.M."/>
            <person name="Berlin A.M."/>
            <person name="Chapman S.B."/>
            <person name="Gainer-Dewar J."/>
            <person name="Goldberg J."/>
            <person name="Griggs A."/>
            <person name="Gujja S."/>
            <person name="Hansen M."/>
            <person name="Howarth C."/>
            <person name="Imamovic A."/>
            <person name="Ireland A."/>
            <person name="Larimer J."/>
            <person name="McCowan C."/>
            <person name="Murphy C."/>
            <person name="Pearson M."/>
            <person name="Poon T.W."/>
            <person name="Priest M."/>
            <person name="Roberts A."/>
            <person name="Saif S."/>
            <person name="Shea T."/>
            <person name="Sisk P."/>
            <person name="Sykes S."/>
            <person name="Wortman J."/>
            <person name="Nusbaum C."/>
            <person name="Birren B."/>
        </authorList>
    </citation>
    <scope>NUCLEOTIDE SEQUENCE [LARGE SCALE GENOMIC DNA]</scope>
    <source>
        <strain evidence="2 3">MS-1</strain>
    </source>
</reference>
<dbReference type="HOGENOM" id="CLU_603887_0_0_10"/>